<feature type="binding site" evidence="8">
    <location>
        <begin position="22"/>
        <end position="27"/>
    </location>
    <ligand>
        <name>ATP</name>
        <dbReference type="ChEBI" id="CHEBI:30616"/>
    </ligand>
</feature>
<dbReference type="SUPFAM" id="SSF52402">
    <property type="entry name" value="Adenine nucleotide alpha hydrolases-like"/>
    <property type="match status" value="1"/>
</dbReference>
<dbReference type="InterPro" id="IPR011063">
    <property type="entry name" value="TilS/TtcA_N"/>
</dbReference>
<evidence type="ECO:0000256" key="6">
    <source>
        <dbReference type="ARBA" id="ARBA00022840"/>
    </source>
</evidence>
<dbReference type="InterPro" id="IPR012094">
    <property type="entry name" value="tRNA_Ile_lys_synt"/>
</dbReference>
<comment type="function">
    <text evidence="8">Ligates lysine onto the cytidine present at position 34 of the AUA codon-specific tRNA(Ile) that contains the anticodon CAU, in an ATP-dependent manner. Cytidine is converted to lysidine, thus changing the amino acid specificity of the tRNA from methionine to isoleucine.</text>
</comment>
<dbReference type="GO" id="GO:0005737">
    <property type="term" value="C:cytoplasm"/>
    <property type="evidence" value="ECO:0007669"/>
    <property type="project" value="UniProtKB-SubCell"/>
</dbReference>
<evidence type="ECO:0000313" key="11">
    <source>
        <dbReference type="Proteomes" id="UP000652681"/>
    </source>
</evidence>
<dbReference type="InterPro" id="IPR014729">
    <property type="entry name" value="Rossmann-like_a/b/a_fold"/>
</dbReference>
<protein>
    <recommendedName>
        <fullName evidence="8">tRNA(Ile)-lysidine synthase</fullName>
        <ecNumber evidence="8">6.3.4.19</ecNumber>
    </recommendedName>
    <alternativeName>
        <fullName evidence="8">tRNA(Ile)-2-lysyl-cytidine synthase</fullName>
    </alternativeName>
    <alternativeName>
        <fullName evidence="8">tRNA(Ile)-lysidine synthetase</fullName>
    </alternativeName>
</protein>
<dbReference type="NCBIfam" id="TIGR02432">
    <property type="entry name" value="lysidine_TilS_N"/>
    <property type="match status" value="1"/>
</dbReference>
<evidence type="ECO:0000313" key="10">
    <source>
        <dbReference type="EMBL" id="MBC9812862.1"/>
    </source>
</evidence>
<dbReference type="RefSeq" id="WP_216714231.1">
    <property type="nucleotide sequence ID" value="NZ_JACVEL010000006.1"/>
</dbReference>
<dbReference type="Pfam" id="PF01171">
    <property type="entry name" value="ATP_bind_3"/>
    <property type="match status" value="1"/>
</dbReference>
<evidence type="ECO:0000256" key="1">
    <source>
        <dbReference type="ARBA" id="ARBA00004496"/>
    </source>
</evidence>
<dbReference type="GO" id="GO:0006400">
    <property type="term" value="P:tRNA modification"/>
    <property type="evidence" value="ECO:0007669"/>
    <property type="project" value="UniProtKB-UniRule"/>
</dbReference>
<evidence type="ECO:0000256" key="2">
    <source>
        <dbReference type="ARBA" id="ARBA00022490"/>
    </source>
</evidence>
<reference evidence="10" key="1">
    <citation type="submission" date="2020-09" db="EMBL/GenBank/DDBJ databases">
        <title>Taishania pollutisoli gen. nov., sp. nov., Isolated from Tetrabromobisphenol A-Contaminated Soil.</title>
        <authorList>
            <person name="Chen Q."/>
        </authorList>
    </citation>
    <scope>NUCLEOTIDE SEQUENCE</scope>
    <source>
        <strain evidence="10">CZZ-1</strain>
    </source>
</reference>
<dbReference type="PANTHER" id="PTHR43033">
    <property type="entry name" value="TRNA(ILE)-LYSIDINE SYNTHASE-RELATED"/>
    <property type="match status" value="1"/>
</dbReference>
<keyword evidence="2 8" id="KW-0963">Cytoplasm</keyword>
<comment type="catalytic activity">
    <reaction evidence="7 8">
        <text>cytidine(34) in tRNA(Ile2) + L-lysine + ATP = lysidine(34) in tRNA(Ile2) + AMP + diphosphate + H(+)</text>
        <dbReference type="Rhea" id="RHEA:43744"/>
        <dbReference type="Rhea" id="RHEA-COMP:10625"/>
        <dbReference type="Rhea" id="RHEA-COMP:10670"/>
        <dbReference type="ChEBI" id="CHEBI:15378"/>
        <dbReference type="ChEBI" id="CHEBI:30616"/>
        <dbReference type="ChEBI" id="CHEBI:32551"/>
        <dbReference type="ChEBI" id="CHEBI:33019"/>
        <dbReference type="ChEBI" id="CHEBI:82748"/>
        <dbReference type="ChEBI" id="CHEBI:83665"/>
        <dbReference type="ChEBI" id="CHEBI:456215"/>
        <dbReference type="EC" id="6.3.4.19"/>
    </reaction>
</comment>
<dbReference type="Pfam" id="PF11734">
    <property type="entry name" value="TilS_C"/>
    <property type="match status" value="1"/>
</dbReference>
<evidence type="ECO:0000256" key="5">
    <source>
        <dbReference type="ARBA" id="ARBA00022741"/>
    </source>
</evidence>
<evidence type="ECO:0000256" key="8">
    <source>
        <dbReference type="HAMAP-Rule" id="MF_01161"/>
    </source>
</evidence>
<dbReference type="InterPro" id="IPR012796">
    <property type="entry name" value="Lysidine-tRNA-synth_C"/>
</dbReference>
<feature type="domain" description="Lysidine-tRNA(Ile) synthetase C-terminal" evidence="9">
    <location>
        <begin position="334"/>
        <end position="406"/>
    </location>
</feature>
<dbReference type="AlphaFoldDB" id="A0A8J6TTA8"/>
<evidence type="ECO:0000256" key="7">
    <source>
        <dbReference type="ARBA" id="ARBA00048539"/>
    </source>
</evidence>
<name>A0A8J6TTA8_9FLAO</name>
<dbReference type="SMART" id="SM00977">
    <property type="entry name" value="TilS_C"/>
    <property type="match status" value="1"/>
</dbReference>
<dbReference type="EC" id="6.3.4.19" evidence="8"/>
<dbReference type="PANTHER" id="PTHR43033:SF1">
    <property type="entry name" value="TRNA(ILE)-LYSIDINE SYNTHASE-RELATED"/>
    <property type="match status" value="1"/>
</dbReference>
<keyword evidence="6 8" id="KW-0067">ATP-binding</keyword>
<dbReference type="CDD" id="cd01992">
    <property type="entry name" value="TilS_N"/>
    <property type="match status" value="1"/>
</dbReference>
<dbReference type="Proteomes" id="UP000652681">
    <property type="component" value="Unassembled WGS sequence"/>
</dbReference>
<dbReference type="GO" id="GO:0005524">
    <property type="term" value="F:ATP binding"/>
    <property type="evidence" value="ECO:0007669"/>
    <property type="project" value="UniProtKB-UniRule"/>
</dbReference>
<keyword evidence="5 8" id="KW-0547">Nucleotide-binding</keyword>
<evidence type="ECO:0000256" key="3">
    <source>
        <dbReference type="ARBA" id="ARBA00022598"/>
    </source>
</evidence>
<dbReference type="InterPro" id="IPR012795">
    <property type="entry name" value="tRNA_Ile_lys_synt_N"/>
</dbReference>
<comment type="similarity">
    <text evidence="8">Belongs to the tRNA(Ile)-lysidine synthase family.</text>
</comment>
<proteinExistence type="inferred from homology"/>
<keyword evidence="4 8" id="KW-0819">tRNA processing</keyword>
<dbReference type="EMBL" id="JACVEL010000006">
    <property type="protein sequence ID" value="MBC9812862.1"/>
    <property type="molecule type" value="Genomic_DNA"/>
</dbReference>
<sequence length="413" mass="47988">MWEQVLIFMEQYRHQTIYVGCSGGVDSIVLAHFLHAHQFRIHLLHVNYHQRGSESDADMELVKTVAQQYSVPFSVKHYTRQLNGNFQENARVFRYAFFDEMALQTDGVIALAHHADDQTETFFMHLMRQSGIPGLACMPEKRERIVRPFLHLSKEELYQYAINNQLVWREDLSNQSTRYLRNKWRLEYIPLMKKTVPDLQVSVEVLVHAFQQTQRRLEQNMHPVSAEVFTTGKLTKEAFQSLSDEEAFELWRQLKQPSGLFPRFLELKQYTKGKYIEVNYPFTRIIHEGKYIVFVTEQQQTLLPRLIITPVAQLPRVFSKTEVYLNPEKVSGDLVLRNWEQGDRISPIGVSGSQLVSQVIKDAKIPSAERKKVLVVCDAKTIHWVVNLKIGKAAISKPGDPRIIKIELQDPTN</sequence>
<organism evidence="10 11">
    <name type="scientific">Taishania pollutisoli</name>
    <dbReference type="NCBI Taxonomy" id="2766479"/>
    <lineage>
        <taxon>Bacteria</taxon>
        <taxon>Pseudomonadati</taxon>
        <taxon>Bacteroidota</taxon>
        <taxon>Flavobacteriia</taxon>
        <taxon>Flavobacteriales</taxon>
        <taxon>Crocinitomicaceae</taxon>
        <taxon>Taishania</taxon>
    </lineage>
</organism>
<dbReference type="HAMAP" id="MF_01161">
    <property type="entry name" value="tRNA_Ile_lys_synt"/>
    <property type="match status" value="1"/>
</dbReference>
<dbReference type="NCBIfam" id="TIGR02433">
    <property type="entry name" value="lysidine_TilS_C"/>
    <property type="match status" value="1"/>
</dbReference>
<keyword evidence="3 8" id="KW-0436">Ligase</keyword>
<dbReference type="SUPFAM" id="SSF56037">
    <property type="entry name" value="PheT/TilS domain"/>
    <property type="match status" value="1"/>
</dbReference>
<dbReference type="Gene3D" id="3.40.50.620">
    <property type="entry name" value="HUPs"/>
    <property type="match status" value="1"/>
</dbReference>
<evidence type="ECO:0000259" key="9">
    <source>
        <dbReference type="SMART" id="SM00977"/>
    </source>
</evidence>
<keyword evidence="11" id="KW-1185">Reference proteome</keyword>
<dbReference type="GO" id="GO:0032267">
    <property type="term" value="F:tRNA(Ile)-lysidine synthase activity"/>
    <property type="evidence" value="ECO:0007669"/>
    <property type="project" value="UniProtKB-EC"/>
</dbReference>
<comment type="caution">
    <text evidence="10">The sequence shown here is derived from an EMBL/GenBank/DDBJ whole genome shotgun (WGS) entry which is preliminary data.</text>
</comment>
<evidence type="ECO:0000256" key="4">
    <source>
        <dbReference type="ARBA" id="ARBA00022694"/>
    </source>
</evidence>
<comment type="subcellular location">
    <subcellularLocation>
        <location evidence="1 8">Cytoplasm</location>
    </subcellularLocation>
</comment>
<gene>
    <name evidence="8 10" type="primary">tilS</name>
    <name evidence="10" type="ORF">H9Y05_10310</name>
</gene>
<accession>A0A8J6TTA8</accession>
<comment type="domain">
    <text evidence="8">The N-terminal region contains the highly conserved SGGXDS motif, predicted to be a P-loop motif involved in ATP binding.</text>
</comment>